<proteinExistence type="inferred from homology"/>
<dbReference type="RefSeq" id="XP_019631349.1">
    <property type="nucleotide sequence ID" value="XM_019775790.1"/>
</dbReference>
<evidence type="ECO:0000256" key="2">
    <source>
        <dbReference type="ARBA" id="ARBA00010439"/>
    </source>
</evidence>
<dbReference type="PANTHER" id="PTHR45773:SF10">
    <property type="match status" value="1"/>
</dbReference>
<feature type="transmembrane region" description="Helical" evidence="9">
    <location>
        <begin position="359"/>
        <end position="381"/>
    </location>
</feature>
<keyword evidence="5 10" id="KW-0732">Signal</keyword>
<evidence type="ECO:0000256" key="10">
    <source>
        <dbReference type="SAM" id="SignalP"/>
    </source>
</evidence>
<feature type="compositionally biased region" description="Polar residues" evidence="8">
    <location>
        <begin position="294"/>
        <end position="304"/>
    </location>
</feature>
<keyword evidence="3" id="KW-0433">Leucine-rich repeat</keyword>
<keyword evidence="4 9" id="KW-0812">Transmembrane</keyword>
<feature type="region of interest" description="Disordered" evidence="8">
    <location>
        <begin position="424"/>
        <end position="445"/>
    </location>
</feature>
<evidence type="ECO:0000256" key="9">
    <source>
        <dbReference type="SAM" id="Phobius"/>
    </source>
</evidence>
<evidence type="ECO:0000256" key="7">
    <source>
        <dbReference type="ARBA" id="ARBA00023136"/>
    </source>
</evidence>
<dbReference type="KEGG" id="bbel:109475206"/>
<dbReference type="InterPro" id="IPR001611">
    <property type="entry name" value="Leu-rich_rpt"/>
</dbReference>
<dbReference type="OrthoDB" id="676979at2759"/>
<evidence type="ECO:0000313" key="13">
    <source>
        <dbReference type="RefSeq" id="XP_019631349.1"/>
    </source>
</evidence>
<evidence type="ECO:0000313" key="12">
    <source>
        <dbReference type="Proteomes" id="UP000515135"/>
    </source>
</evidence>
<evidence type="ECO:0000256" key="6">
    <source>
        <dbReference type="ARBA" id="ARBA00022989"/>
    </source>
</evidence>
<evidence type="ECO:0000256" key="1">
    <source>
        <dbReference type="ARBA" id="ARBA00004479"/>
    </source>
</evidence>
<dbReference type="GeneID" id="109475206"/>
<feature type="compositionally biased region" description="Basic and acidic residues" evidence="8">
    <location>
        <begin position="424"/>
        <end position="435"/>
    </location>
</feature>
<feature type="region of interest" description="Disordered" evidence="8">
    <location>
        <begin position="283"/>
        <end position="310"/>
    </location>
</feature>
<organism evidence="12 13">
    <name type="scientific">Branchiostoma belcheri</name>
    <name type="common">Amphioxus</name>
    <dbReference type="NCBI Taxonomy" id="7741"/>
    <lineage>
        <taxon>Eukaryota</taxon>
        <taxon>Metazoa</taxon>
        <taxon>Chordata</taxon>
        <taxon>Cephalochordata</taxon>
        <taxon>Leptocardii</taxon>
        <taxon>Amphioxiformes</taxon>
        <taxon>Branchiostomatidae</taxon>
        <taxon>Branchiostoma</taxon>
    </lineage>
</organism>
<evidence type="ECO:0000256" key="4">
    <source>
        <dbReference type="ARBA" id="ARBA00022692"/>
    </source>
</evidence>
<accession>A0A6P4ZBT0</accession>
<evidence type="ECO:0000256" key="3">
    <source>
        <dbReference type="ARBA" id="ARBA00022614"/>
    </source>
</evidence>
<dbReference type="GO" id="GO:0051965">
    <property type="term" value="P:positive regulation of synapse assembly"/>
    <property type="evidence" value="ECO:0007669"/>
    <property type="project" value="TreeGrafter"/>
</dbReference>
<dbReference type="InterPro" id="IPR000483">
    <property type="entry name" value="Cys-rich_flank_reg_C"/>
</dbReference>
<evidence type="ECO:0000259" key="11">
    <source>
        <dbReference type="SMART" id="SM00082"/>
    </source>
</evidence>
<gene>
    <name evidence="13" type="primary">LOC109475206</name>
</gene>
<protein>
    <submittedName>
        <fullName evidence="13">SLIT and NTRK-like protein 6</fullName>
    </submittedName>
</protein>
<evidence type="ECO:0000256" key="8">
    <source>
        <dbReference type="SAM" id="MobiDB-lite"/>
    </source>
</evidence>
<comment type="similarity">
    <text evidence="2">Belongs to the SLITRK family.</text>
</comment>
<dbReference type="PANTHER" id="PTHR45773">
    <property type="entry name" value="SLIT AND NTRK-LIKE PROTEIN 4-RELATED"/>
    <property type="match status" value="1"/>
</dbReference>
<sequence length="445" mass="50487">MSASYRTVVFLCVLMWVVQSSRDRPVGDTTCERCVCMKTLVSCYGLRLKTVPKKIPPAAKRIFMDHNDISAIKNQSFRGAHSTKVLNLSNNAIADIEAGAFDGLGDLVSLLLQSNRLSVVKNHFFLGLPMVKFIYLENNYIRYVSASPFSTLRWLRQVHLKNNLLQTVPWDAMKTLNKESAWSLTTYFLEGNKIQHPKPPPQDLRSRKPVLGIRLAKNPLKCDCDFGEFFDWLTHNGQEKISVEDADLLICHRPCELKNTPILTMPRTQLICEDAHATESWTTPETDEHCDLDNATSEPTNPSATDFLGLTAGLDKPPKPSTDSHEAVTTPKVVIYLMKDRTNNFVPNTDFRMSEYSDLLLYFIVIMIANAGISYILCPYITNWFSKNQQSNNIYDDPAADDSSNDTMRQSVHFYEDIDIARHEAKQVQNERDPDQDSAFGDFND</sequence>
<dbReference type="AlphaFoldDB" id="A0A6P4ZBT0"/>
<reference evidence="13" key="1">
    <citation type="submission" date="2025-08" db="UniProtKB">
        <authorList>
            <consortium name="RefSeq"/>
        </authorList>
    </citation>
    <scope>IDENTIFICATION</scope>
    <source>
        <tissue evidence="13">Gonad</tissue>
    </source>
</reference>
<dbReference type="InterPro" id="IPR032675">
    <property type="entry name" value="LRR_dom_sf"/>
</dbReference>
<feature type="chain" id="PRO_5027739118" evidence="10">
    <location>
        <begin position="21"/>
        <end position="445"/>
    </location>
</feature>
<dbReference type="SMART" id="SM00082">
    <property type="entry name" value="LRRCT"/>
    <property type="match status" value="1"/>
</dbReference>
<dbReference type="GO" id="GO:0007409">
    <property type="term" value="P:axonogenesis"/>
    <property type="evidence" value="ECO:0007669"/>
    <property type="project" value="TreeGrafter"/>
</dbReference>
<dbReference type="GO" id="GO:0016020">
    <property type="term" value="C:membrane"/>
    <property type="evidence" value="ECO:0007669"/>
    <property type="project" value="UniProtKB-SubCell"/>
</dbReference>
<keyword evidence="12" id="KW-1185">Reference proteome</keyword>
<feature type="signal peptide" evidence="10">
    <location>
        <begin position="1"/>
        <end position="20"/>
    </location>
</feature>
<dbReference type="Gene3D" id="3.80.10.10">
    <property type="entry name" value="Ribonuclease Inhibitor"/>
    <property type="match status" value="2"/>
</dbReference>
<feature type="domain" description="LRRCT" evidence="11">
    <location>
        <begin position="218"/>
        <end position="273"/>
    </location>
</feature>
<keyword evidence="6 9" id="KW-1133">Transmembrane helix</keyword>
<dbReference type="Proteomes" id="UP000515135">
    <property type="component" value="Unplaced"/>
</dbReference>
<evidence type="ECO:0000256" key="5">
    <source>
        <dbReference type="ARBA" id="ARBA00022729"/>
    </source>
</evidence>
<comment type="subcellular location">
    <subcellularLocation>
        <location evidence="1">Membrane</location>
        <topology evidence="1">Single-pass type I membrane protein</topology>
    </subcellularLocation>
</comment>
<name>A0A6P4ZBT0_BRABE</name>
<dbReference type="SUPFAM" id="SSF52058">
    <property type="entry name" value="L domain-like"/>
    <property type="match status" value="1"/>
</dbReference>
<dbReference type="Pfam" id="PF13855">
    <property type="entry name" value="LRR_8"/>
    <property type="match status" value="1"/>
</dbReference>
<keyword evidence="7 9" id="KW-0472">Membrane</keyword>